<gene>
    <name evidence="1" type="ORF">GCM10007971_37840</name>
</gene>
<dbReference type="EMBL" id="BMOS01000055">
    <property type="protein sequence ID" value="GGN67171.1"/>
    <property type="molecule type" value="Genomic_DNA"/>
</dbReference>
<protein>
    <submittedName>
        <fullName evidence="1">Uncharacterized protein</fullName>
    </submittedName>
</protein>
<evidence type="ECO:0000313" key="1">
    <source>
        <dbReference type="EMBL" id="GGN67171.1"/>
    </source>
</evidence>
<reference evidence="1" key="1">
    <citation type="journal article" date="2014" name="Int. J. Syst. Evol. Microbiol.">
        <title>Complete genome sequence of Corynebacterium casei LMG S-19264T (=DSM 44701T), isolated from a smear-ripened cheese.</title>
        <authorList>
            <consortium name="US DOE Joint Genome Institute (JGI-PGF)"/>
            <person name="Walter F."/>
            <person name="Albersmeier A."/>
            <person name="Kalinowski J."/>
            <person name="Ruckert C."/>
        </authorList>
    </citation>
    <scope>NUCLEOTIDE SEQUENCE</scope>
    <source>
        <strain evidence="1">JCM 17251</strain>
    </source>
</reference>
<comment type="caution">
    <text evidence="1">The sequence shown here is derived from an EMBL/GenBank/DDBJ whole genome shotgun (WGS) entry which is preliminary data.</text>
</comment>
<sequence length="106" mass="12332">MRSYQITEIKMKRELGVKVKLPFCFREEYKLLEKPTKRKNLQLENGNRSWILKSYNGVDTAVKYQSMKFKMEGIAVVEVIMTNNSSLPISVLLLVKPIDIIIRPLS</sequence>
<evidence type="ECO:0000313" key="2">
    <source>
        <dbReference type="Proteomes" id="UP000624041"/>
    </source>
</evidence>
<reference evidence="1" key="2">
    <citation type="submission" date="2020-09" db="EMBL/GenBank/DDBJ databases">
        <authorList>
            <person name="Sun Q."/>
            <person name="Ohkuma M."/>
        </authorList>
    </citation>
    <scope>NUCLEOTIDE SEQUENCE</scope>
    <source>
        <strain evidence="1">JCM 17251</strain>
    </source>
</reference>
<dbReference type="AlphaFoldDB" id="A0A917Y4Z0"/>
<dbReference type="Proteomes" id="UP000624041">
    <property type="component" value="Unassembled WGS sequence"/>
</dbReference>
<keyword evidence="2" id="KW-1185">Reference proteome</keyword>
<accession>A0A917Y4Z0</accession>
<proteinExistence type="predicted"/>
<organism evidence="1 2">
    <name type="scientific">Oceanobacillus indicireducens</name>
    <dbReference type="NCBI Taxonomy" id="1004261"/>
    <lineage>
        <taxon>Bacteria</taxon>
        <taxon>Bacillati</taxon>
        <taxon>Bacillota</taxon>
        <taxon>Bacilli</taxon>
        <taxon>Bacillales</taxon>
        <taxon>Bacillaceae</taxon>
        <taxon>Oceanobacillus</taxon>
    </lineage>
</organism>
<name>A0A917Y4Z0_9BACI</name>